<evidence type="ECO:0000259" key="2">
    <source>
        <dbReference type="Pfam" id="PF01425"/>
    </source>
</evidence>
<dbReference type="InterPro" id="IPR036928">
    <property type="entry name" value="AS_sf"/>
</dbReference>
<evidence type="ECO:0000313" key="3">
    <source>
        <dbReference type="EMBL" id="MFL9923817.1"/>
    </source>
</evidence>
<dbReference type="SUPFAM" id="SSF75304">
    <property type="entry name" value="Amidase signature (AS) enzymes"/>
    <property type="match status" value="1"/>
</dbReference>
<dbReference type="InterPro" id="IPR020556">
    <property type="entry name" value="Amidase_CS"/>
</dbReference>
<dbReference type="EMBL" id="JAQQFM010000003">
    <property type="protein sequence ID" value="MFL9923817.1"/>
    <property type="molecule type" value="Genomic_DNA"/>
</dbReference>
<feature type="domain" description="Amidase" evidence="2">
    <location>
        <begin position="30"/>
        <end position="393"/>
    </location>
</feature>
<gene>
    <name evidence="3" type="ORF">PQR62_06070</name>
</gene>
<dbReference type="GO" id="GO:0004040">
    <property type="term" value="F:amidase activity"/>
    <property type="evidence" value="ECO:0007669"/>
    <property type="project" value="UniProtKB-EC"/>
</dbReference>
<dbReference type="RefSeq" id="WP_408155837.1">
    <property type="nucleotide sequence ID" value="NZ_JAQQFM010000003.1"/>
</dbReference>
<feature type="region of interest" description="Disordered" evidence="1">
    <location>
        <begin position="105"/>
        <end position="126"/>
    </location>
</feature>
<dbReference type="EC" id="3.5.1.4" evidence="3"/>
<dbReference type="PANTHER" id="PTHR46310:SF7">
    <property type="entry name" value="AMIDASE 1"/>
    <property type="match status" value="1"/>
</dbReference>
<organism evidence="3 4">
    <name type="scientific">Herbaspirillum lusitanum</name>
    <dbReference type="NCBI Taxonomy" id="213312"/>
    <lineage>
        <taxon>Bacteria</taxon>
        <taxon>Pseudomonadati</taxon>
        <taxon>Pseudomonadota</taxon>
        <taxon>Betaproteobacteria</taxon>
        <taxon>Burkholderiales</taxon>
        <taxon>Oxalobacteraceae</taxon>
        <taxon>Herbaspirillum</taxon>
    </lineage>
</organism>
<dbReference type="PANTHER" id="PTHR46310">
    <property type="entry name" value="AMIDASE 1"/>
    <property type="match status" value="1"/>
</dbReference>
<evidence type="ECO:0000313" key="4">
    <source>
        <dbReference type="Proteomes" id="UP001629246"/>
    </source>
</evidence>
<dbReference type="Pfam" id="PF01425">
    <property type="entry name" value="Amidase"/>
    <property type="match status" value="1"/>
</dbReference>
<sequence>MSPTSATSTTAIDASVARCFIPYPAAEVAHAASGPLSGLRLAVKDIYDVAGYPTGCGNPHMLALSGIKQTSADPVEKLLAAGAGFAGKVCTDELAFSMNGKNAHFGTPRNGGAPDRIPGGSSSGSASAVSNGLADIALGTDTGGSVRAPASHCGLIGLRPTHARISLKGTMDLAATFDTCGWFARDMDSFTRVGNVLLGEDSGNLPDTPRVMVAADVLALLEPRVQAVFSQTLERLDHVIGTPLPVKTATPSFDALYWAFRHIQGYQAWQEHGARIRRHDFQLGPGVAERFEWSSTITAQQMEEHSAVRARFRDSFGQLLGHDGVVLMPTVPDIAPLLTDSEQSLENYRNQAIRMLCLSGLSGFPQISLPLMRLDDAPFGFSIIGPHGSDQALIRFATRLMHERA</sequence>
<reference evidence="3 4" key="1">
    <citation type="journal article" date="2024" name="Chem. Sci.">
        <title>Discovery of megapolipeptins by genome mining of a Burkholderiales bacteria collection.</title>
        <authorList>
            <person name="Paulo B.S."/>
            <person name="Recchia M.J.J."/>
            <person name="Lee S."/>
            <person name="Fergusson C.H."/>
            <person name="Romanowski S.B."/>
            <person name="Hernandez A."/>
            <person name="Krull N."/>
            <person name="Liu D.Y."/>
            <person name="Cavanagh H."/>
            <person name="Bos A."/>
            <person name="Gray C.A."/>
            <person name="Murphy B.T."/>
            <person name="Linington R.G."/>
            <person name="Eustaquio A.S."/>
        </authorList>
    </citation>
    <scope>NUCLEOTIDE SEQUENCE [LARGE SCALE GENOMIC DNA]</scope>
    <source>
        <strain evidence="3 4">RL21-008-BIB-A</strain>
    </source>
</reference>
<evidence type="ECO:0000256" key="1">
    <source>
        <dbReference type="SAM" id="MobiDB-lite"/>
    </source>
</evidence>
<name>A0ABW9A741_9BURK</name>
<protein>
    <submittedName>
        <fullName evidence="3">Amidase</fullName>
        <ecNumber evidence="3">3.5.1.4</ecNumber>
    </submittedName>
</protein>
<dbReference type="InterPro" id="IPR023631">
    <property type="entry name" value="Amidase_dom"/>
</dbReference>
<comment type="caution">
    <text evidence="3">The sequence shown here is derived from an EMBL/GenBank/DDBJ whole genome shotgun (WGS) entry which is preliminary data.</text>
</comment>
<dbReference type="Proteomes" id="UP001629246">
    <property type="component" value="Unassembled WGS sequence"/>
</dbReference>
<proteinExistence type="predicted"/>
<keyword evidence="4" id="KW-1185">Reference proteome</keyword>
<accession>A0ABW9A741</accession>
<keyword evidence="3" id="KW-0378">Hydrolase</keyword>
<dbReference type="NCBIfam" id="NF006169">
    <property type="entry name" value="PRK08310.1"/>
    <property type="match status" value="1"/>
</dbReference>
<dbReference type="Gene3D" id="3.90.1300.10">
    <property type="entry name" value="Amidase signature (AS) domain"/>
    <property type="match status" value="1"/>
</dbReference>
<dbReference type="PROSITE" id="PS00571">
    <property type="entry name" value="AMIDASES"/>
    <property type="match status" value="1"/>
</dbReference>